<reference evidence="2 3" key="1">
    <citation type="submission" date="2015-01" db="EMBL/GenBank/DDBJ databases">
        <title>The Genome Sequence of Fonsecaea pedrosoi CBS 271.37.</title>
        <authorList>
            <consortium name="The Broad Institute Genomics Platform"/>
            <person name="Cuomo C."/>
            <person name="de Hoog S."/>
            <person name="Gorbushina A."/>
            <person name="Stielow B."/>
            <person name="Teixiera M."/>
            <person name="Abouelleil A."/>
            <person name="Chapman S.B."/>
            <person name="Priest M."/>
            <person name="Young S.K."/>
            <person name="Wortman J."/>
            <person name="Nusbaum C."/>
            <person name="Birren B."/>
        </authorList>
    </citation>
    <scope>NUCLEOTIDE SEQUENCE [LARGE SCALE GENOMIC DNA]</scope>
    <source>
        <strain evidence="2 3">CBS 271.37</strain>
    </source>
</reference>
<dbReference type="Proteomes" id="UP000053029">
    <property type="component" value="Unassembled WGS sequence"/>
</dbReference>
<dbReference type="RefSeq" id="XP_013286753.1">
    <property type="nucleotide sequence ID" value="XM_013431299.1"/>
</dbReference>
<evidence type="ECO:0000256" key="1">
    <source>
        <dbReference type="SAM" id="MobiDB-lite"/>
    </source>
</evidence>
<gene>
    <name evidence="2" type="ORF">Z517_02188</name>
</gene>
<keyword evidence="3" id="KW-1185">Reference proteome</keyword>
<dbReference type="OrthoDB" id="4158499at2759"/>
<protein>
    <submittedName>
        <fullName evidence="2">Uncharacterized protein</fullName>
    </submittedName>
</protein>
<evidence type="ECO:0000313" key="2">
    <source>
        <dbReference type="EMBL" id="KIW82945.1"/>
    </source>
</evidence>
<evidence type="ECO:0000313" key="3">
    <source>
        <dbReference type="Proteomes" id="UP000053029"/>
    </source>
</evidence>
<dbReference type="GeneID" id="25301678"/>
<dbReference type="EMBL" id="KN846970">
    <property type="protein sequence ID" value="KIW82945.1"/>
    <property type="molecule type" value="Genomic_DNA"/>
</dbReference>
<feature type="compositionally biased region" description="Gly residues" evidence="1">
    <location>
        <begin position="88"/>
        <end position="101"/>
    </location>
</feature>
<accession>A0A0D2GWE5</accession>
<feature type="region of interest" description="Disordered" evidence="1">
    <location>
        <begin position="59"/>
        <end position="106"/>
    </location>
</feature>
<dbReference type="AlphaFoldDB" id="A0A0D2GWE5"/>
<dbReference type="HOGENOM" id="CLU_1786637_0_0_1"/>
<proteinExistence type="predicted"/>
<organism evidence="2 3">
    <name type="scientific">Fonsecaea pedrosoi CBS 271.37</name>
    <dbReference type="NCBI Taxonomy" id="1442368"/>
    <lineage>
        <taxon>Eukaryota</taxon>
        <taxon>Fungi</taxon>
        <taxon>Dikarya</taxon>
        <taxon>Ascomycota</taxon>
        <taxon>Pezizomycotina</taxon>
        <taxon>Eurotiomycetes</taxon>
        <taxon>Chaetothyriomycetidae</taxon>
        <taxon>Chaetothyriales</taxon>
        <taxon>Herpotrichiellaceae</taxon>
        <taxon>Fonsecaea</taxon>
    </lineage>
</organism>
<sequence>MRIEIALDPSTSPHKQRATKAQILAELEHVRESCKYWNSLIWTVRMFEAVIARTRLGPVGANGTSLSPNGSSEAEVDEEAASVSHNGVGPGGGGGEGGGGNASHRRMEQAPNDLLEGVRDLDAGAQVTDDVFGILPVTDDYDWLEGLFGAPRSDVGDPAVVF</sequence>
<name>A0A0D2GWE5_9EURO</name>
<dbReference type="VEuPathDB" id="FungiDB:Z517_02188"/>